<feature type="region of interest" description="Disordered" evidence="8">
    <location>
        <begin position="467"/>
        <end position="533"/>
    </location>
</feature>
<dbReference type="PANTHER" id="PTHR13011:SF0">
    <property type="entry name" value="GENERAL TRANSCRIPTION FACTOR IIF SUBUNIT 1"/>
    <property type="match status" value="1"/>
</dbReference>
<feature type="compositionally biased region" description="Basic residues" evidence="8">
    <location>
        <begin position="164"/>
        <end position="174"/>
    </location>
</feature>
<keyword evidence="3 7" id="KW-0805">Transcription regulation</keyword>
<keyword evidence="10" id="KW-1185">Reference proteome</keyword>
<sequence>MSGPLVKPKKSNSGASPLRRTPVLRGNGGQRQGGGHRPHSSNNGSGNNNNVFAPPSSASSSEPSDQGVNYTDFRLRSCTKEEVKDLRHHILKFHSKSEVNPAKQFTQPIRFHRKDPKNLQYQLTLSEMEERKKEGEQEDKDKANKPEQNKADMSLVAPDGGARRPNRPFQKKTRQVMAGDEATRRLRYEEYYPWVMEDFEGHNTWVGSYEAAQSDCYVLFVFDVDGFKMVPAEKYYKMTPRNKFNTLSLEEAEQRMEKKQAAPRWIMKHIAQEQEASGRQVNMRRRFRTVDNPGDPALPAQRRRGEDDRDEIDFDEEFADDEEAPIMDGNEEDLKEVEEKIKKEQRSANHVGPSNDTEPAYDEEDSKIDKEGRKLKKYLRSLEKNTNYESDDDENPYLSEEEDSDDDIFNEREDPKIKKEEESSPSIKQEPDADSGLSLSRPLVKKEYKNLPRGMVILQLAPRRLANFPRDVWNPNAKRRREESEGAENATSKKIKLERSASPPAAAPAKSKSPSPPVAASTDTKDSSLLLTEEDVKNVIRQKRVTAKELLGELKPKLKRHPDNPSRLKELVRKVARLHEGALVLKE</sequence>
<evidence type="ECO:0000256" key="5">
    <source>
        <dbReference type="ARBA" id="ARBA00023163"/>
    </source>
</evidence>
<dbReference type="VEuPathDB" id="FungiDB:TRICI_005825"/>
<dbReference type="InterPro" id="IPR011039">
    <property type="entry name" value="TFIIF_interaction"/>
</dbReference>
<evidence type="ECO:0000256" key="4">
    <source>
        <dbReference type="ARBA" id="ARBA00023125"/>
    </source>
</evidence>
<evidence type="ECO:0000313" key="10">
    <source>
        <dbReference type="Proteomes" id="UP000761534"/>
    </source>
</evidence>
<dbReference type="GO" id="GO:0001096">
    <property type="term" value="F:TFIIF-class transcription factor complex binding"/>
    <property type="evidence" value="ECO:0007669"/>
    <property type="project" value="TreeGrafter"/>
</dbReference>
<dbReference type="PANTHER" id="PTHR13011">
    <property type="entry name" value="TFIIF-ALPHA"/>
    <property type="match status" value="1"/>
</dbReference>
<comment type="similarity">
    <text evidence="2 7">Belongs to the TFIIF alpha subunit family.</text>
</comment>
<feature type="region of interest" description="Disordered" evidence="8">
    <location>
        <begin position="129"/>
        <end position="178"/>
    </location>
</feature>
<keyword evidence="6 7" id="KW-0539">Nucleus</keyword>
<dbReference type="GO" id="GO:0016251">
    <property type="term" value="F:RNA polymerase II general transcription initiation factor activity"/>
    <property type="evidence" value="ECO:0007669"/>
    <property type="project" value="TreeGrafter"/>
</dbReference>
<reference evidence="9" key="1">
    <citation type="journal article" date="2019" name="G3 (Bethesda)">
        <title>Genome Assemblies of Two Rare Opportunistic Yeast Pathogens: Diutina rugosa (syn. Candida rugosa) and Trichomonascus ciferrii (syn. Candida ciferrii).</title>
        <authorList>
            <person name="Mixao V."/>
            <person name="Saus E."/>
            <person name="Hansen A.P."/>
            <person name="Lass-Florl C."/>
            <person name="Gabaldon T."/>
        </authorList>
    </citation>
    <scope>NUCLEOTIDE SEQUENCE</scope>
    <source>
        <strain evidence="9">CBS 4856</strain>
    </source>
</reference>
<protein>
    <recommendedName>
        <fullName evidence="7">Transcription initiation factor IIF subunit alpha</fullName>
    </recommendedName>
</protein>
<feature type="compositionally biased region" description="Low complexity" evidence="8">
    <location>
        <begin position="500"/>
        <end position="521"/>
    </location>
</feature>
<keyword evidence="4 7" id="KW-0238">DNA-binding</keyword>
<evidence type="ECO:0000256" key="1">
    <source>
        <dbReference type="ARBA" id="ARBA00004123"/>
    </source>
</evidence>
<dbReference type="GO" id="GO:0005674">
    <property type="term" value="C:transcription factor TFIIF complex"/>
    <property type="evidence" value="ECO:0007669"/>
    <property type="project" value="TreeGrafter"/>
</dbReference>
<feature type="compositionally biased region" description="Basic and acidic residues" evidence="8">
    <location>
        <begin position="129"/>
        <end position="150"/>
    </location>
</feature>
<dbReference type="GO" id="GO:0032968">
    <property type="term" value="P:positive regulation of transcription elongation by RNA polymerase II"/>
    <property type="evidence" value="ECO:0007669"/>
    <property type="project" value="InterPro"/>
</dbReference>
<dbReference type="GO" id="GO:0006367">
    <property type="term" value="P:transcription initiation at RNA polymerase II promoter"/>
    <property type="evidence" value="ECO:0007669"/>
    <property type="project" value="InterPro"/>
</dbReference>
<dbReference type="Pfam" id="PF05793">
    <property type="entry name" value="TFIIF_alpha"/>
    <property type="match status" value="2"/>
</dbReference>
<evidence type="ECO:0000256" key="6">
    <source>
        <dbReference type="ARBA" id="ARBA00023242"/>
    </source>
</evidence>
<comment type="caution">
    <text evidence="9">The sequence shown here is derived from an EMBL/GenBank/DDBJ whole genome shotgun (WGS) entry which is preliminary data.</text>
</comment>
<evidence type="ECO:0000313" key="9">
    <source>
        <dbReference type="EMBL" id="KAA8902694.1"/>
    </source>
</evidence>
<evidence type="ECO:0000256" key="7">
    <source>
        <dbReference type="RuleBase" id="RU366044"/>
    </source>
</evidence>
<feature type="compositionally biased region" description="Low complexity" evidence="8">
    <location>
        <begin position="40"/>
        <end position="64"/>
    </location>
</feature>
<feature type="region of interest" description="Disordered" evidence="8">
    <location>
        <begin position="94"/>
        <end position="117"/>
    </location>
</feature>
<feature type="compositionally biased region" description="Acidic residues" evidence="8">
    <location>
        <begin position="389"/>
        <end position="408"/>
    </location>
</feature>
<dbReference type="AlphaFoldDB" id="A0A642UP64"/>
<evidence type="ECO:0000256" key="3">
    <source>
        <dbReference type="ARBA" id="ARBA00023015"/>
    </source>
</evidence>
<feature type="compositionally biased region" description="Basic and acidic residues" evidence="8">
    <location>
        <begin position="409"/>
        <end position="422"/>
    </location>
</feature>
<name>A0A642UP64_9ASCO</name>
<dbReference type="Proteomes" id="UP000761534">
    <property type="component" value="Unassembled WGS sequence"/>
</dbReference>
<dbReference type="OrthoDB" id="76676at2759"/>
<feature type="compositionally biased region" description="Acidic residues" evidence="8">
    <location>
        <begin position="308"/>
        <end position="336"/>
    </location>
</feature>
<comment type="subcellular location">
    <subcellularLocation>
        <location evidence="1 7">Nucleus</location>
    </subcellularLocation>
</comment>
<gene>
    <name evidence="9" type="ORF">TRICI_005825</name>
</gene>
<proteinExistence type="inferred from homology"/>
<comment type="function">
    <text evidence="7">TFIIF is a general transcription initiation factor that binds to RNA polymerase II and helps to recruit it to the initiation complex in collaboration with TFIIB. It promotes transcription elongation.</text>
</comment>
<evidence type="ECO:0000256" key="8">
    <source>
        <dbReference type="SAM" id="MobiDB-lite"/>
    </source>
</evidence>
<dbReference type="EMBL" id="SWFS01000459">
    <property type="protein sequence ID" value="KAA8902694.1"/>
    <property type="molecule type" value="Genomic_DNA"/>
</dbReference>
<accession>A0A642UP64</accession>
<feature type="compositionally biased region" description="Basic and acidic residues" evidence="8">
    <location>
        <begin position="337"/>
        <end position="347"/>
    </location>
</feature>
<organism evidence="9 10">
    <name type="scientific">Trichomonascus ciferrii</name>
    <dbReference type="NCBI Taxonomy" id="44093"/>
    <lineage>
        <taxon>Eukaryota</taxon>
        <taxon>Fungi</taxon>
        <taxon>Dikarya</taxon>
        <taxon>Ascomycota</taxon>
        <taxon>Saccharomycotina</taxon>
        <taxon>Dipodascomycetes</taxon>
        <taxon>Dipodascales</taxon>
        <taxon>Trichomonascaceae</taxon>
        <taxon>Trichomonascus</taxon>
        <taxon>Trichomonascus ciferrii complex</taxon>
    </lineage>
</organism>
<dbReference type="SUPFAM" id="SSF50916">
    <property type="entry name" value="Rap30/74 interaction domains"/>
    <property type="match status" value="1"/>
</dbReference>
<dbReference type="InterPro" id="IPR008851">
    <property type="entry name" value="TFIIF-alpha"/>
</dbReference>
<evidence type="ECO:0000256" key="2">
    <source>
        <dbReference type="ARBA" id="ARBA00005249"/>
    </source>
</evidence>
<dbReference type="GO" id="GO:0003677">
    <property type="term" value="F:DNA binding"/>
    <property type="evidence" value="ECO:0007669"/>
    <property type="project" value="UniProtKB-KW"/>
</dbReference>
<keyword evidence="5 7" id="KW-0804">Transcription</keyword>
<feature type="region of interest" description="Disordered" evidence="8">
    <location>
        <begin position="274"/>
        <end position="442"/>
    </location>
</feature>
<feature type="region of interest" description="Disordered" evidence="8">
    <location>
        <begin position="1"/>
        <end position="70"/>
    </location>
</feature>